<dbReference type="EMBL" id="LN890285">
    <property type="protein sequence ID" value="CUR53237.1"/>
    <property type="molecule type" value="Genomic_DNA"/>
</dbReference>
<dbReference type="GO" id="GO:0009094">
    <property type="term" value="P:L-phenylalanine biosynthetic process"/>
    <property type="evidence" value="ECO:0007669"/>
    <property type="project" value="UniProtKB-UniPathway"/>
</dbReference>
<dbReference type="CDD" id="cd13631">
    <property type="entry name" value="PBP2_Ct-PDT_like"/>
    <property type="match status" value="1"/>
</dbReference>
<evidence type="ECO:0000313" key="24">
    <source>
        <dbReference type="Proteomes" id="UP000243633"/>
    </source>
</evidence>
<evidence type="ECO:0000313" key="23">
    <source>
        <dbReference type="EMBL" id="CUR53237.1"/>
    </source>
</evidence>
<dbReference type="Gene3D" id="3.40.190.10">
    <property type="entry name" value="Periplasmic binding protein-like II"/>
    <property type="match status" value="2"/>
</dbReference>
<keyword evidence="24" id="KW-1185">Reference proteome</keyword>
<dbReference type="EC" id="4.2.1.51" evidence="7"/>
<comment type="catalytic activity">
    <reaction evidence="18">
        <text>prephenate + H(+) = 3-phenylpyruvate + CO2 + H2O</text>
        <dbReference type="Rhea" id="RHEA:21648"/>
        <dbReference type="ChEBI" id="CHEBI:15377"/>
        <dbReference type="ChEBI" id="CHEBI:15378"/>
        <dbReference type="ChEBI" id="CHEBI:16526"/>
        <dbReference type="ChEBI" id="CHEBI:18005"/>
        <dbReference type="ChEBI" id="CHEBI:29934"/>
        <dbReference type="EC" id="4.2.1.51"/>
    </reaction>
</comment>
<comment type="catalytic activity">
    <reaction evidence="1">
        <text>chorismate = prephenate</text>
        <dbReference type="Rhea" id="RHEA:13897"/>
        <dbReference type="ChEBI" id="CHEBI:29748"/>
        <dbReference type="ChEBI" id="CHEBI:29934"/>
        <dbReference type="EC" id="5.4.99.5"/>
    </reaction>
</comment>
<comment type="subcellular location">
    <subcellularLocation>
        <location evidence="3">Cytoplasm</location>
    </subcellularLocation>
</comment>
<evidence type="ECO:0000256" key="15">
    <source>
        <dbReference type="ARBA" id="ARBA00023268"/>
    </source>
</evidence>
<evidence type="ECO:0000256" key="1">
    <source>
        <dbReference type="ARBA" id="ARBA00000824"/>
    </source>
</evidence>
<dbReference type="RefSeq" id="WP_075472714.1">
    <property type="nucleotide sequence ID" value="NZ_CP135003.1"/>
</dbReference>
<keyword evidence="10" id="KW-0028">Amino-acid biosynthesis</keyword>
<dbReference type="UniPathway" id="UPA00120">
    <property type="reaction ID" value="UER00203"/>
</dbReference>
<keyword evidence="12" id="KW-0584">Phenylalanine biosynthesis</keyword>
<feature type="binding site" evidence="19">
    <location>
        <position position="84"/>
    </location>
    <ligand>
        <name>substrate</name>
    </ligand>
</feature>
<dbReference type="InterPro" id="IPR008242">
    <property type="entry name" value="Chor_mutase/pphenate_deHydtase"/>
</dbReference>
<dbReference type="PROSITE" id="PS51171">
    <property type="entry name" value="PREPHENATE_DEHYDR_3"/>
    <property type="match status" value="1"/>
</dbReference>
<dbReference type="GO" id="GO:0046417">
    <property type="term" value="P:chorismate metabolic process"/>
    <property type="evidence" value="ECO:0007669"/>
    <property type="project" value="InterPro"/>
</dbReference>
<dbReference type="OrthoDB" id="9802281at2"/>
<keyword evidence="13 23" id="KW-0413">Isomerase</keyword>
<evidence type="ECO:0000256" key="19">
    <source>
        <dbReference type="PIRSR" id="PIRSR001500-1"/>
    </source>
</evidence>
<evidence type="ECO:0000256" key="2">
    <source>
        <dbReference type="ARBA" id="ARBA00002364"/>
    </source>
</evidence>
<comment type="pathway">
    <text evidence="4">Amino-acid biosynthesis; L-phenylalanine biosynthesis; phenylpyruvate from prephenate: step 1/1.</text>
</comment>
<evidence type="ECO:0000256" key="3">
    <source>
        <dbReference type="ARBA" id="ARBA00004496"/>
    </source>
</evidence>
<feature type="site" description="Essential for prephenate dehydratase activity" evidence="20">
    <location>
        <position position="276"/>
    </location>
</feature>
<evidence type="ECO:0000256" key="8">
    <source>
        <dbReference type="ARBA" id="ARBA00014401"/>
    </source>
</evidence>
<comment type="function">
    <text evidence="2">Catalyzes the Claisen rearrangement of chorismate to prephenate and the decarboxylation/dehydration of prephenate to phenylpyruvate.</text>
</comment>
<dbReference type="EC" id="5.4.99.5" evidence="6"/>
<dbReference type="SUPFAM" id="SSF48600">
    <property type="entry name" value="Chorismate mutase II"/>
    <property type="match status" value="1"/>
</dbReference>
<feature type="binding site" evidence="19">
    <location>
        <position position="88"/>
    </location>
    <ligand>
        <name>substrate</name>
    </ligand>
</feature>
<evidence type="ECO:0000256" key="7">
    <source>
        <dbReference type="ARBA" id="ARBA00013147"/>
    </source>
</evidence>
<proteinExistence type="predicted"/>
<dbReference type="PROSITE" id="PS51168">
    <property type="entry name" value="CHORISMATE_MUT_2"/>
    <property type="match status" value="1"/>
</dbReference>
<dbReference type="GO" id="GO:0004664">
    <property type="term" value="F:prephenate dehydratase activity"/>
    <property type="evidence" value="ECO:0007669"/>
    <property type="project" value="UniProtKB-EC"/>
</dbReference>
<protein>
    <recommendedName>
        <fullName evidence="8">Bifunctional chorismate mutase/prephenate dehydratase</fullName>
        <ecNumber evidence="7">4.2.1.51</ecNumber>
        <ecNumber evidence="6">5.4.99.5</ecNumber>
    </recommendedName>
    <alternativeName>
        <fullName evidence="17">Chorismate mutase-prephenate dehydratase</fullName>
    </alternativeName>
    <alternativeName>
        <fullName evidence="16">p-protein</fullName>
    </alternativeName>
</protein>
<evidence type="ECO:0000256" key="4">
    <source>
        <dbReference type="ARBA" id="ARBA00004741"/>
    </source>
</evidence>
<evidence type="ECO:0000256" key="5">
    <source>
        <dbReference type="ARBA" id="ARBA00004817"/>
    </source>
</evidence>
<dbReference type="SUPFAM" id="SSF53850">
    <property type="entry name" value="Periplasmic binding protein-like II"/>
    <property type="match status" value="1"/>
</dbReference>
<evidence type="ECO:0000256" key="20">
    <source>
        <dbReference type="PIRSR" id="PIRSR001500-2"/>
    </source>
</evidence>
<evidence type="ECO:0000259" key="21">
    <source>
        <dbReference type="PROSITE" id="PS51168"/>
    </source>
</evidence>
<organism evidence="23 24">
    <name type="scientific">Buchnera aphidicola subsp. Tuberolachnus salignus</name>
    <dbReference type="NCBI Taxonomy" id="98804"/>
    <lineage>
        <taxon>Bacteria</taxon>
        <taxon>Pseudomonadati</taxon>
        <taxon>Pseudomonadota</taxon>
        <taxon>Gammaproteobacteria</taxon>
        <taxon>Enterobacterales</taxon>
        <taxon>Erwiniaceae</taxon>
        <taxon>Buchnera</taxon>
    </lineage>
</organism>
<evidence type="ECO:0000256" key="16">
    <source>
        <dbReference type="ARBA" id="ARBA00031175"/>
    </source>
</evidence>
<dbReference type="Gene3D" id="1.20.59.10">
    <property type="entry name" value="Chorismate mutase"/>
    <property type="match status" value="1"/>
</dbReference>
<feature type="binding site" evidence="19">
    <location>
        <position position="39"/>
    </location>
    <ligand>
        <name>substrate</name>
    </ligand>
</feature>
<keyword evidence="14 23" id="KW-0456">Lyase</keyword>
<feature type="binding site" evidence="19">
    <location>
        <position position="11"/>
    </location>
    <ligand>
        <name>substrate</name>
    </ligand>
</feature>
<dbReference type="AlphaFoldDB" id="A0A160SW22"/>
<gene>
    <name evidence="23" type="primary">pheA</name>
    <name evidence="23" type="ORF">BTSPAZIEG_0266</name>
</gene>
<evidence type="ECO:0000256" key="18">
    <source>
        <dbReference type="ARBA" id="ARBA00047848"/>
    </source>
</evidence>
<dbReference type="PANTHER" id="PTHR21022:SF19">
    <property type="entry name" value="PREPHENATE DEHYDRATASE-RELATED"/>
    <property type="match status" value="1"/>
</dbReference>
<dbReference type="Pfam" id="PF01817">
    <property type="entry name" value="CM_2"/>
    <property type="match status" value="1"/>
</dbReference>
<keyword evidence="9" id="KW-0963">Cytoplasm</keyword>
<dbReference type="PATRIC" id="fig|98804.3.peg.253"/>
<dbReference type="InterPro" id="IPR036263">
    <property type="entry name" value="Chorismate_II_sf"/>
</dbReference>
<evidence type="ECO:0000259" key="22">
    <source>
        <dbReference type="PROSITE" id="PS51171"/>
    </source>
</evidence>
<feature type="domain" description="Prephenate dehydratase" evidence="22">
    <location>
        <begin position="102"/>
        <end position="283"/>
    </location>
</feature>
<dbReference type="PIRSF" id="PIRSF001500">
    <property type="entry name" value="Chor_mut_pdt_Ppr"/>
    <property type="match status" value="1"/>
</dbReference>
<dbReference type="PANTHER" id="PTHR21022">
    <property type="entry name" value="PREPHENATE DEHYDRATASE P PROTEIN"/>
    <property type="match status" value="1"/>
</dbReference>
<evidence type="ECO:0000256" key="9">
    <source>
        <dbReference type="ARBA" id="ARBA00022490"/>
    </source>
</evidence>
<dbReference type="InterPro" id="IPR001086">
    <property type="entry name" value="Preph_deHydtase"/>
</dbReference>
<feature type="domain" description="Chorismate mutase" evidence="21">
    <location>
        <begin position="1"/>
        <end position="92"/>
    </location>
</feature>
<dbReference type="InterPro" id="IPR002701">
    <property type="entry name" value="CM_II_prokaryot"/>
</dbReference>
<evidence type="ECO:0000256" key="13">
    <source>
        <dbReference type="ARBA" id="ARBA00023235"/>
    </source>
</evidence>
<evidence type="ECO:0000256" key="14">
    <source>
        <dbReference type="ARBA" id="ARBA00023239"/>
    </source>
</evidence>
<comment type="pathway">
    <text evidence="5">Metabolic intermediate biosynthesis; prephenate biosynthesis; prephenate from chorismate: step 1/1.</text>
</comment>
<reference evidence="24" key="1">
    <citation type="submission" date="2015-10" db="EMBL/GenBank/DDBJ databases">
        <authorList>
            <person name="Manzano-Marin A."/>
            <person name="Manzano-Marin A."/>
        </authorList>
    </citation>
    <scope>NUCLEOTIDE SEQUENCE [LARGE SCALE GENOMIC DNA]</scope>
    <source>
        <strain evidence="24">BTs</strain>
    </source>
</reference>
<dbReference type="STRING" id="98804.BTSPAZIEG_0266"/>
<evidence type="ECO:0000256" key="10">
    <source>
        <dbReference type="ARBA" id="ARBA00022605"/>
    </source>
</evidence>
<sequence>MKNKNFLKLYRNGINYIDNKILKLLSQRKILSINILFEKIKNNLLIQDIQREKKLLNFLEKKGILYNLNSNFIKNLFLKIIENSISVQKELQKSFKYKKKYVCKFLGPKGSYSHLAFNKILNTQNKIKFFPDFIKSFQEIKNINTKEKKFFCLLPINNTITGIIPEVYNILKKKTLYIIQEIKLPIKHALLTYKNIPFYKIKNIYSHNQPFLQCSKFLKNFPHWKKYYFNSTTEAMKKIFQEKNLNSAVLGNENSGQLYNLKLLSNNISNKKNNITRFFLLTTEKNFFFQKNTKISIIFQLFDYQKKIEKIYTILLNQKCTILKILSYIELKKNCKKNFLIDIQIHETQTQLLKLSQDILKITKSFKILNFY</sequence>
<keyword evidence="11" id="KW-0057">Aromatic amino acid biosynthesis</keyword>
<feature type="binding site" evidence="19">
    <location>
        <position position="28"/>
    </location>
    <ligand>
        <name>substrate</name>
    </ligand>
</feature>
<evidence type="ECO:0000256" key="11">
    <source>
        <dbReference type="ARBA" id="ARBA00023141"/>
    </source>
</evidence>
<dbReference type="Pfam" id="PF00800">
    <property type="entry name" value="PDT"/>
    <property type="match status" value="1"/>
</dbReference>
<dbReference type="SMART" id="SM00830">
    <property type="entry name" value="CM_2"/>
    <property type="match status" value="1"/>
</dbReference>
<keyword evidence="15" id="KW-0511">Multifunctional enzyme</keyword>
<accession>A0A160SW22</accession>
<dbReference type="UniPathway" id="UPA00121">
    <property type="reaction ID" value="UER00345"/>
</dbReference>
<dbReference type="GO" id="GO:0004106">
    <property type="term" value="F:chorismate mutase activity"/>
    <property type="evidence" value="ECO:0007669"/>
    <property type="project" value="UniProtKB-EC"/>
</dbReference>
<name>A0A160SW22_BUCTT</name>
<evidence type="ECO:0000256" key="17">
    <source>
        <dbReference type="ARBA" id="ARBA00031520"/>
    </source>
</evidence>
<evidence type="ECO:0000256" key="6">
    <source>
        <dbReference type="ARBA" id="ARBA00012404"/>
    </source>
</evidence>
<dbReference type="InterPro" id="IPR036979">
    <property type="entry name" value="CM_dom_sf"/>
</dbReference>
<dbReference type="GO" id="GO:0005737">
    <property type="term" value="C:cytoplasm"/>
    <property type="evidence" value="ECO:0007669"/>
    <property type="project" value="UniProtKB-SubCell"/>
</dbReference>
<evidence type="ECO:0000256" key="12">
    <source>
        <dbReference type="ARBA" id="ARBA00023222"/>
    </source>
</evidence>
<feature type="binding site" evidence="19">
    <location>
        <position position="48"/>
    </location>
    <ligand>
        <name>substrate</name>
    </ligand>
</feature>
<feature type="binding site" evidence="19">
    <location>
        <position position="52"/>
    </location>
    <ligand>
        <name>substrate</name>
    </ligand>
</feature>
<dbReference type="Proteomes" id="UP000243633">
    <property type="component" value="Chromosome 1"/>
</dbReference>